<dbReference type="EMBL" id="AHSR01000106">
    <property type="protein sequence ID" value="EMC20215.1"/>
    <property type="molecule type" value="Genomic_DNA"/>
</dbReference>
<organism evidence="2 3">
    <name type="scientific">Streptococcus mutans SM6</name>
    <dbReference type="NCBI Taxonomy" id="857119"/>
    <lineage>
        <taxon>Bacteria</taxon>
        <taxon>Bacillati</taxon>
        <taxon>Bacillota</taxon>
        <taxon>Bacilli</taxon>
        <taxon>Lactobacillales</taxon>
        <taxon>Streptococcaceae</taxon>
        <taxon>Streptococcus</taxon>
    </lineage>
</organism>
<comment type="caution">
    <text evidence="2">The sequence shown here is derived from an EMBL/GenBank/DDBJ whole genome shotgun (WGS) entry which is preliminary data.</text>
</comment>
<dbReference type="AlphaFoldDB" id="A0A829BSP5"/>
<evidence type="ECO:0000313" key="2">
    <source>
        <dbReference type="EMBL" id="EMC20215.1"/>
    </source>
</evidence>
<sequence>WLEEASTFAGSGALVTARENPQEGIVFMPGRTDNRSRSPR</sequence>
<proteinExistence type="predicted"/>
<reference evidence="2 3" key="1">
    <citation type="journal article" date="2013" name="Mol. Biol. Evol.">
        <title>Evolutionary and population genomics of the cavity causing bacteria Streptococcus mutans.</title>
        <authorList>
            <person name="Cornejo O.E."/>
            <person name="Lefebure T."/>
            <person name="Pavinski Bitar P.D."/>
            <person name="Lang P."/>
            <person name="Richards V.P."/>
            <person name="Eilertson K."/>
            <person name="Do T."/>
            <person name="Beighton D."/>
            <person name="Zeng L."/>
            <person name="Ahn S.J."/>
            <person name="Burne R.A."/>
            <person name="Siepel A."/>
            <person name="Bustamante C.D."/>
            <person name="Stanhope M.J."/>
        </authorList>
    </citation>
    <scope>NUCLEOTIDE SEQUENCE [LARGE SCALE GENOMIC DNA]</scope>
    <source>
        <strain evidence="2 3">SM6</strain>
    </source>
</reference>
<feature type="region of interest" description="Disordered" evidence="1">
    <location>
        <begin position="21"/>
        <end position="40"/>
    </location>
</feature>
<feature type="non-terminal residue" evidence="2">
    <location>
        <position position="1"/>
    </location>
</feature>
<evidence type="ECO:0000313" key="3">
    <source>
        <dbReference type="Proteomes" id="UP000011676"/>
    </source>
</evidence>
<evidence type="ECO:0000256" key="1">
    <source>
        <dbReference type="SAM" id="MobiDB-lite"/>
    </source>
</evidence>
<dbReference type="Proteomes" id="UP000011676">
    <property type="component" value="Unassembled WGS sequence"/>
</dbReference>
<protein>
    <submittedName>
        <fullName evidence="2">Uncharacterized protein</fullName>
    </submittedName>
</protein>
<accession>A0A829BSP5</accession>
<name>A0A829BSP5_STRMG</name>
<gene>
    <name evidence="2" type="ORF">SMU82_09837</name>
</gene>